<accession>A0A0L6JSH1</accession>
<dbReference type="SUPFAM" id="SSF51735">
    <property type="entry name" value="NAD(P)-binding Rossmann-fold domains"/>
    <property type="match status" value="1"/>
</dbReference>
<dbReference type="STRING" id="398512.Bccel_4012"/>
<name>A0A0L6JSH1_9FIRM</name>
<dbReference type="CDD" id="cd05265">
    <property type="entry name" value="SDR_a1"/>
    <property type="match status" value="1"/>
</dbReference>
<dbReference type="EMBL" id="LGTC01000001">
    <property type="protein sequence ID" value="KNY28738.1"/>
    <property type="molecule type" value="Genomic_DNA"/>
</dbReference>
<dbReference type="Proteomes" id="UP000036923">
    <property type="component" value="Unassembled WGS sequence"/>
</dbReference>
<dbReference type="Gene3D" id="3.40.50.720">
    <property type="entry name" value="NAD(P)-binding Rossmann-like Domain"/>
    <property type="match status" value="1"/>
</dbReference>
<dbReference type="PATRIC" id="fig|398512.5.peg.4196"/>
<comment type="caution">
    <text evidence="3">The sequence shown here is derived from an EMBL/GenBank/DDBJ whole genome shotgun (WGS) entry which is preliminary data.</text>
</comment>
<comment type="similarity">
    <text evidence="1">Belongs to the NAD(P)-dependent epimerase/dehydratase family.</text>
</comment>
<evidence type="ECO:0000259" key="2">
    <source>
        <dbReference type="Pfam" id="PF01370"/>
    </source>
</evidence>
<dbReference type="RefSeq" id="WP_036936352.1">
    <property type="nucleotide sequence ID" value="NZ_JQKC01000002.1"/>
</dbReference>
<gene>
    <name evidence="3" type="ORF">Bccel_4012</name>
</gene>
<dbReference type="OrthoDB" id="9776016at2"/>
<dbReference type="AlphaFoldDB" id="A0A0L6JSH1"/>
<reference evidence="4" key="1">
    <citation type="submission" date="2015-07" db="EMBL/GenBank/DDBJ databases">
        <title>Near-Complete Genome Sequence of the Cellulolytic Bacterium Bacteroides (Pseudobacteroides) cellulosolvens ATCC 35603.</title>
        <authorList>
            <person name="Dassa B."/>
            <person name="Utturkar S.M."/>
            <person name="Klingeman D.M."/>
            <person name="Hurt R.A."/>
            <person name="Keller M."/>
            <person name="Xu J."/>
            <person name="Reddy Y.H.K."/>
            <person name="Borovok I."/>
            <person name="Grinberg I.R."/>
            <person name="Lamed R."/>
            <person name="Zhivin O."/>
            <person name="Bayer E.A."/>
            <person name="Brown S.D."/>
        </authorList>
    </citation>
    <scope>NUCLEOTIDE SEQUENCE [LARGE SCALE GENOMIC DNA]</scope>
    <source>
        <strain evidence="4">DSM 2933</strain>
    </source>
</reference>
<evidence type="ECO:0000313" key="3">
    <source>
        <dbReference type="EMBL" id="KNY28738.1"/>
    </source>
</evidence>
<feature type="domain" description="NAD-dependent epimerase/dehydratase" evidence="2">
    <location>
        <begin position="4"/>
        <end position="211"/>
    </location>
</feature>
<dbReference type="Pfam" id="PF01370">
    <property type="entry name" value="Epimerase"/>
    <property type="match status" value="1"/>
</dbReference>
<dbReference type="InterPro" id="IPR036291">
    <property type="entry name" value="NAD(P)-bd_dom_sf"/>
</dbReference>
<proteinExistence type="inferred from homology"/>
<dbReference type="eggNOG" id="COG0451">
    <property type="taxonomic scope" value="Bacteria"/>
</dbReference>
<protein>
    <submittedName>
        <fullName evidence="3">NAD-dependent epimerase/dehydratase</fullName>
    </submittedName>
</protein>
<organism evidence="3 4">
    <name type="scientific">Pseudobacteroides cellulosolvens ATCC 35603 = DSM 2933</name>
    <dbReference type="NCBI Taxonomy" id="398512"/>
    <lineage>
        <taxon>Bacteria</taxon>
        <taxon>Bacillati</taxon>
        <taxon>Bacillota</taxon>
        <taxon>Clostridia</taxon>
        <taxon>Eubacteriales</taxon>
        <taxon>Oscillospiraceae</taxon>
        <taxon>Pseudobacteroides</taxon>
    </lineage>
</organism>
<sequence length="332" mass="36946">MKVLFIGGTGIISEAVSKLAIEKGVELYLLNRGNRPLYIPEGAKVINGDIRDYKSVKAVLKPYSFDVVVDWIAFTPEHVRTDLELFAGNAGQYIFISSASAYQKPPTDYIITESTPLANPFWQYSRDKIACEDMLMAEYRSNGFPVTIVRPSLTYGLQMIPAALNSWQKPWSIIDRIQRGKKIIVHGDGTSLWTITHNTDFAKGFTGLMGNSLAIGHAFHITSDEVLTWNMIYELIGKAAGVKPDIIHIASDFISKVHPESLGSLLGDKAESAVFDNSKIKRFVPDFKAVVSFESGIKKSVEWFLKHPELCAVDTVWDAEMDMIIDKYCAGV</sequence>
<dbReference type="InterPro" id="IPR001509">
    <property type="entry name" value="Epimerase_deHydtase"/>
</dbReference>
<evidence type="ECO:0000256" key="1">
    <source>
        <dbReference type="ARBA" id="ARBA00007637"/>
    </source>
</evidence>
<dbReference type="PANTHER" id="PTHR43000">
    <property type="entry name" value="DTDP-D-GLUCOSE 4,6-DEHYDRATASE-RELATED"/>
    <property type="match status" value="1"/>
</dbReference>
<evidence type="ECO:0000313" key="4">
    <source>
        <dbReference type="Proteomes" id="UP000036923"/>
    </source>
</evidence>
<keyword evidence="4" id="KW-1185">Reference proteome</keyword>